<protein>
    <submittedName>
        <fullName evidence="1">Uncharacterized protein</fullName>
    </submittedName>
</protein>
<accession>A0ACD5XJ24</accession>
<evidence type="ECO:0000313" key="1">
    <source>
        <dbReference type="EnsemblPlants" id="AVESA.00010b.r2.5AG0801750.1.CDS.1"/>
    </source>
</evidence>
<organism evidence="1 2">
    <name type="scientific">Avena sativa</name>
    <name type="common">Oat</name>
    <dbReference type="NCBI Taxonomy" id="4498"/>
    <lineage>
        <taxon>Eukaryota</taxon>
        <taxon>Viridiplantae</taxon>
        <taxon>Streptophyta</taxon>
        <taxon>Embryophyta</taxon>
        <taxon>Tracheophyta</taxon>
        <taxon>Spermatophyta</taxon>
        <taxon>Magnoliopsida</taxon>
        <taxon>Liliopsida</taxon>
        <taxon>Poales</taxon>
        <taxon>Poaceae</taxon>
        <taxon>BOP clade</taxon>
        <taxon>Pooideae</taxon>
        <taxon>Poodae</taxon>
        <taxon>Poeae</taxon>
        <taxon>Poeae Chloroplast Group 1 (Aveneae type)</taxon>
        <taxon>Aveninae</taxon>
        <taxon>Avena</taxon>
    </lineage>
</organism>
<sequence length="459" mass="48381">MDMESLMVLLFLFLARAEAASYGIGISAGADREEKAGGGAVLLPLMVQEVAPPSGAPANRLRFRHNVSLTVPVAVGTPRQNATMVLDTGSELSWLLCNESNLPPPPPPPVSFNASASLTYGAVPCWSSACMWQGRDLPVRPFCDTPPSKACRVSISYADASSADGLLAADTFILGGAGAPPVTALFGCINSYSSSTATNNNNATDPSEAATGLLGMNRGSLSFVTQTGTRRFAYCIASREGPGILILGGDGGAAPVLNYTPLIEISQPLPYFDRVAYTVQLEGIRVGSSLLPIPKSVLTPDHTGAGQTMVDSGTQFTFLLGDAYTALKGEFMRQTRPLLAPLGEPEFVFQGAFDVCFLGTEARVAAASRLLPEVGLVLRGAEVAVAGEKLLYRVPGERRGEEAVWCLTFGSSDMAGMSAYVIGHHHQQDVWVEYDLENGRVGFAPARCDLATQSLGVKL</sequence>
<reference evidence="1" key="1">
    <citation type="submission" date="2021-05" db="EMBL/GenBank/DDBJ databases">
        <authorList>
            <person name="Scholz U."/>
            <person name="Mascher M."/>
            <person name="Fiebig A."/>
        </authorList>
    </citation>
    <scope>NUCLEOTIDE SEQUENCE [LARGE SCALE GENOMIC DNA]</scope>
</reference>
<dbReference type="EnsemblPlants" id="AVESA.00010b.r2.5AG0801750.1">
    <property type="protein sequence ID" value="AVESA.00010b.r2.5AG0801750.1.CDS.1"/>
    <property type="gene ID" value="AVESA.00010b.r2.5AG0801750"/>
</dbReference>
<keyword evidence="2" id="KW-1185">Reference proteome</keyword>
<evidence type="ECO:0000313" key="2">
    <source>
        <dbReference type="Proteomes" id="UP001732700"/>
    </source>
</evidence>
<dbReference type="Proteomes" id="UP001732700">
    <property type="component" value="Chromosome 5A"/>
</dbReference>
<name>A0ACD5XJ24_AVESA</name>
<reference evidence="1" key="2">
    <citation type="submission" date="2025-09" db="UniProtKB">
        <authorList>
            <consortium name="EnsemblPlants"/>
        </authorList>
    </citation>
    <scope>IDENTIFICATION</scope>
</reference>
<proteinExistence type="predicted"/>